<protein>
    <submittedName>
        <fullName evidence="4">Rab-GTPase-TBC domain-containing protein</fullName>
    </submittedName>
</protein>
<feature type="compositionally biased region" description="Polar residues" evidence="2">
    <location>
        <begin position="49"/>
        <end position="61"/>
    </location>
</feature>
<keyword evidence="5" id="KW-1185">Reference proteome</keyword>
<name>A0ABR1FD52_9ASCO</name>
<dbReference type="GeneID" id="90036810"/>
<sequence length="853" mass="93158">MAESTDVEGSAPPSDLAVHAETDAPDASEFEDAADDIMLSPRSERDLTASVTDASETPSGEKQTENTTEEVNDSTTDAETTLPAAESIVPETESAPATAAVDTFEEHALVSELAAEPQADSADEPSLESQEDPVASADSNPYAESATTAASEAPEISTPATPQTPAGEPEADVANATEEVKLGSDSLTQVAPVPIEENLDDVNLADEPAAASSAAIASATNEDVSPASTPVAEVEAVAPPPPLPPRSQKKKPFAWLTKNRSSDKEKPVPPLPEEAAATTGSASPTASEAGSATPPPLPPRHAKNRGLSSVSSAASVAVSAVSTSPPNYELLLSRVDATREDLQSKEQSEKEAHLAGAQKLKEEFEALRQSTNTIESDGDIAAIDWEFWTMVVADYPNMARTHPVELSHAVQNGLPPPLRGTIWQLMAASKSLILEEVYSSLLTESSPHEKGIRRDLSRTSFAKSANQDALFNIIKAYSLWDPEVGYIQGMAFIAVPLILVMKEQEAFCLLVDLMKSYNLRELYLPEMPGLHLRLYQFDRIIEDTLPTLYRHLSRQGVLSSMYASQWFLTMFAYKFPLSIVLRIFDIVVAEGLEAILRFGVALLRKNEASILELEFDALVTFLKGGLFDIYVDNEAAKSHSRSPSSLFRTSSNNSHSSSESIYRVNDLVADAYAVKILPETLKKYENEYTELHRVEKERAEEIEHLKTLNGQLTLQIKRLEASLATLNVEHIEVANEMVQGKVEIEKLKDENTDLKAMNEELTKKNEELQTQLDTLPATVQAEVEAKLKGEMDELMKRNLEVMDLNRTLEDQLASTESQLADTKVQFASVNAKHESLNRRWHDIRKVLEGGNEE</sequence>
<proteinExistence type="predicted"/>
<feature type="compositionally biased region" description="Low complexity" evidence="2">
    <location>
        <begin position="273"/>
        <end position="292"/>
    </location>
</feature>
<feature type="domain" description="Rab-GAP TBC" evidence="3">
    <location>
        <begin position="413"/>
        <end position="591"/>
    </location>
</feature>
<feature type="region of interest" description="Disordered" evidence="2">
    <location>
        <begin position="1"/>
        <end position="308"/>
    </location>
</feature>
<comment type="caution">
    <text evidence="4">The sequence shown here is derived from an EMBL/GenBank/DDBJ whole genome shotgun (WGS) entry which is preliminary data.</text>
</comment>
<dbReference type="InterPro" id="IPR000195">
    <property type="entry name" value="Rab-GAP-TBC_dom"/>
</dbReference>
<dbReference type="InterPro" id="IPR035969">
    <property type="entry name" value="Rab-GAP_TBC_sf"/>
</dbReference>
<dbReference type="PANTHER" id="PTHR47219:SF9">
    <property type="entry name" value="GTPASE ACTIVATING PROTEIN AND CENTROSOME-ASSOCIATED, ISOFORM B"/>
    <property type="match status" value="1"/>
</dbReference>
<feature type="coiled-coil region" evidence="1">
    <location>
        <begin position="691"/>
        <end position="825"/>
    </location>
</feature>
<evidence type="ECO:0000256" key="1">
    <source>
        <dbReference type="SAM" id="Coils"/>
    </source>
</evidence>
<dbReference type="Gene3D" id="1.10.8.270">
    <property type="entry name" value="putative rabgap domain of human tbc1 domain family member 14 like domains"/>
    <property type="match status" value="1"/>
</dbReference>
<dbReference type="Gene3D" id="1.10.10.750">
    <property type="entry name" value="Ypt/Rab-GAP domain of gyp1p, domain 1"/>
    <property type="match status" value="1"/>
</dbReference>
<feature type="compositionally biased region" description="Acidic residues" evidence="2">
    <location>
        <begin position="121"/>
        <end position="131"/>
    </location>
</feature>
<evidence type="ECO:0000259" key="3">
    <source>
        <dbReference type="PROSITE" id="PS50086"/>
    </source>
</evidence>
<accession>A0ABR1FD52</accession>
<dbReference type="Gene3D" id="1.10.472.80">
    <property type="entry name" value="Ypt/Rab-GAP domain of gyp1p, domain 3"/>
    <property type="match status" value="1"/>
</dbReference>
<dbReference type="Proteomes" id="UP001498771">
    <property type="component" value="Unassembled WGS sequence"/>
</dbReference>
<dbReference type="SUPFAM" id="SSF47923">
    <property type="entry name" value="Ypt/Rab-GAP domain of gyp1p"/>
    <property type="match status" value="2"/>
</dbReference>
<reference evidence="4 5" key="1">
    <citation type="submission" date="2024-03" db="EMBL/GenBank/DDBJ databases">
        <title>Genome-scale model development and genomic sequencing of the oleaginous clade Lipomyces.</title>
        <authorList>
            <consortium name="Lawrence Berkeley National Laboratory"/>
            <person name="Czajka J.J."/>
            <person name="Han Y."/>
            <person name="Kim J."/>
            <person name="Mondo S.J."/>
            <person name="Hofstad B.A."/>
            <person name="Robles A."/>
            <person name="Haridas S."/>
            <person name="Riley R."/>
            <person name="LaButti K."/>
            <person name="Pangilinan J."/>
            <person name="Andreopoulos W."/>
            <person name="Lipzen A."/>
            <person name="Yan J."/>
            <person name="Wang M."/>
            <person name="Ng V."/>
            <person name="Grigoriev I.V."/>
            <person name="Spatafora J.W."/>
            <person name="Magnuson J.K."/>
            <person name="Baker S.E."/>
            <person name="Pomraning K.R."/>
        </authorList>
    </citation>
    <scope>NUCLEOTIDE SEQUENCE [LARGE SCALE GENOMIC DNA]</scope>
    <source>
        <strain evidence="4 5">Phaff 52-87</strain>
    </source>
</reference>
<feature type="compositionally biased region" description="Low complexity" evidence="2">
    <location>
        <begin position="143"/>
        <end position="158"/>
    </location>
</feature>
<feature type="compositionally biased region" description="Acidic residues" evidence="2">
    <location>
        <begin position="23"/>
        <end position="35"/>
    </location>
</feature>
<evidence type="ECO:0000313" key="4">
    <source>
        <dbReference type="EMBL" id="KAK7207103.1"/>
    </source>
</evidence>
<keyword evidence="1" id="KW-0175">Coiled coil</keyword>
<dbReference type="SMART" id="SM00164">
    <property type="entry name" value="TBC"/>
    <property type="match status" value="1"/>
</dbReference>
<organism evidence="4 5">
    <name type="scientific">Myxozyma melibiosi</name>
    <dbReference type="NCBI Taxonomy" id="54550"/>
    <lineage>
        <taxon>Eukaryota</taxon>
        <taxon>Fungi</taxon>
        <taxon>Dikarya</taxon>
        <taxon>Ascomycota</taxon>
        <taxon>Saccharomycotina</taxon>
        <taxon>Lipomycetes</taxon>
        <taxon>Lipomycetales</taxon>
        <taxon>Lipomycetaceae</taxon>
        <taxon>Myxozyma</taxon>
    </lineage>
</organism>
<evidence type="ECO:0000256" key="2">
    <source>
        <dbReference type="SAM" id="MobiDB-lite"/>
    </source>
</evidence>
<feature type="compositionally biased region" description="Low complexity" evidence="2">
    <location>
        <begin position="209"/>
        <end position="219"/>
    </location>
</feature>
<dbReference type="InterPro" id="IPR050302">
    <property type="entry name" value="Rab_GAP_TBC_domain"/>
</dbReference>
<gene>
    <name evidence="4" type="ORF">BZA70DRAFT_270492</name>
</gene>
<dbReference type="PROSITE" id="PS50086">
    <property type="entry name" value="TBC_RABGAP"/>
    <property type="match status" value="1"/>
</dbReference>
<dbReference type="RefSeq" id="XP_064770136.1">
    <property type="nucleotide sequence ID" value="XM_064911298.1"/>
</dbReference>
<evidence type="ECO:0000313" key="5">
    <source>
        <dbReference type="Proteomes" id="UP001498771"/>
    </source>
</evidence>
<dbReference type="Pfam" id="PF23436">
    <property type="entry name" value="RabGap-TBC_2"/>
    <property type="match status" value="1"/>
</dbReference>
<dbReference type="EMBL" id="JBBJBU010000001">
    <property type="protein sequence ID" value="KAK7207103.1"/>
    <property type="molecule type" value="Genomic_DNA"/>
</dbReference>
<dbReference type="PANTHER" id="PTHR47219">
    <property type="entry name" value="RAB GTPASE-ACTIVATING PROTEIN 1-LIKE"/>
    <property type="match status" value="1"/>
</dbReference>